<name>A0A9X1L5C1_9FLAO</name>
<reference evidence="1" key="1">
    <citation type="submission" date="2021-10" db="EMBL/GenBank/DDBJ databases">
        <title>Tamlana sargassums sp. nov., and Tamlana laminarinivorans sp. nov., two new bacteria isolated from the brown alga.</title>
        <authorList>
            <person name="Li J."/>
        </authorList>
    </citation>
    <scope>NUCLEOTIDE SEQUENCE</scope>
    <source>
        <strain evidence="1">PT2-4</strain>
    </source>
</reference>
<dbReference type="AlphaFoldDB" id="A0A9X1L5C1"/>
<dbReference type="EMBL" id="JAJAPW010000020">
    <property type="protein sequence ID" value="MCB4800324.1"/>
    <property type="molecule type" value="Genomic_DNA"/>
</dbReference>
<evidence type="ECO:0000313" key="1">
    <source>
        <dbReference type="EMBL" id="MCB4800324.1"/>
    </source>
</evidence>
<accession>A0A9X1L5C1</accession>
<protein>
    <submittedName>
        <fullName evidence="1">Uncharacterized protein</fullName>
    </submittedName>
</protein>
<comment type="caution">
    <text evidence="1">The sequence shown here is derived from an EMBL/GenBank/DDBJ whole genome shotgun (WGS) entry which is preliminary data.</text>
</comment>
<proteinExistence type="predicted"/>
<dbReference type="Proteomes" id="UP001139199">
    <property type="component" value="Unassembled WGS sequence"/>
</dbReference>
<evidence type="ECO:0000313" key="2">
    <source>
        <dbReference type="Proteomes" id="UP001139199"/>
    </source>
</evidence>
<organism evidence="1 2">
    <name type="scientific">Neotamlana laminarinivorans</name>
    <dbReference type="NCBI Taxonomy" id="2883124"/>
    <lineage>
        <taxon>Bacteria</taxon>
        <taxon>Pseudomonadati</taxon>
        <taxon>Bacteroidota</taxon>
        <taxon>Flavobacteriia</taxon>
        <taxon>Flavobacteriales</taxon>
        <taxon>Flavobacteriaceae</taxon>
        <taxon>Neotamlana</taxon>
    </lineage>
</organism>
<keyword evidence="2" id="KW-1185">Reference proteome</keyword>
<dbReference type="RefSeq" id="WP_226544799.1">
    <property type="nucleotide sequence ID" value="NZ_JAJAPW010000020.1"/>
</dbReference>
<sequence>MNKILAFSITILLFGIQKISSQDYLNYYETINKAEIANLDKEFKKSDSIYQIAFKLVEKPFKEDYLLASINSEKLNDNQKTFDYLKKGISTGLTIKRIKSQLTEFKKSKNWKILKIEYNSLRENHLKTLNLPLREEIVEMIRKDQKVRAPIIGNGKQLKKIDTYNYNRLLEIIKENNNKWPGFSIIGEITPKGKYDVTKNITLMPLHFKKEQIEKLRPYMLEAVLNGEMYPYHFARLIDYKSISNCQFYGTYKYNKKYDLGKICDCDKANQERKKIGFESIQDFYRKSESEYKCKTKK</sequence>
<gene>
    <name evidence="1" type="ORF">LG649_15865</name>
</gene>